<dbReference type="Proteomes" id="UP001142489">
    <property type="component" value="Unassembled WGS sequence"/>
</dbReference>
<evidence type="ECO:0000256" key="6">
    <source>
        <dbReference type="SAM" id="MobiDB-lite"/>
    </source>
</evidence>
<dbReference type="GO" id="GO:0045654">
    <property type="term" value="P:positive regulation of megakaryocyte differentiation"/>
    <property type="evidence" value="ECO:0007669"/>
    <property type="project" value="TreeGrafter"/>
</dbReference>
<dbReference type="PANTHER" id="PTHR32008">
    <property type="entry name" value="MATURIN"/>
    <property type="match status" value="1"/>
</dbReference>
<evidence type="ECO:0000256" key="3">
    <source>
        <dbReference type="ARBA" id="ARBA00016055"/>
    </source>
</evidence>
<gene>
    <name evidence="7" type="ORF">JRQ81_018824</name>
</gene>
<dbReference type="Pfam" id="PF15167">
    <property type="entry name" value="DUF4581"/>
    <property type="match status" value="1"/>
</dbReference>
<dbReference type="PANTHER" id="PTHR32008:SF2">
    <property type="entry name" value="MATURIN"/>
    <property type="match status" value="1"/>
</dbReference>
<protein>
    <recommendedName>
        <fullName evidence="3">Maturin</fullName>
    </recommendedName>
</protein>
<comment type="subcellular location">
    <subcellularLocation>
        <location evidence="1">Cytoplasm</location>
    </subcellularLocation>
</comment>
<proteinExistence type="inferred from homology"/>
<evidence type="ECO:0000313" key="7">
    <source>
        <dbReference type="EMBL" id="KAJ7322537.1"/>
    </source>
</evidence>
<reference evidence="7" key="1">
    <citation type="journal article" date="2023" name="DNA Res.">
        <title>Chromosome-level genome assembly of Phrynocephalus forsythii using third-generation DNA sequencing and Hi-C analysis.</title>
        <authorList>
            <person name="Qi Y."/>
            <person name="Zhao W."/>
            <person name="Zhao Y."/>
            <person name="Niu C."/>
            <person name="Cao S."/>
            <person name="Zhang Y."/>
        </authorList>
    </citation>
    <scope>NUCLEOTIDE SEQUENCE</scope>
    <source>
        <tissue evidence="7">Muscle</tissue>
    </source>
</reference>
<evidence type="ECO:0000256" key="1">
    <source>
        <dbReference type="ARBA" id="ARBA00004496"/>
    </source>
</evidence>
<feature type="non-terminal residue" evidence="7">
    <location>
        <position position="1"/>
    </location>
</feature>
<sequence length="454" mass="49717">MLYTGITVFDIFQKQKRGASDPPEVPSDCGKSQWHGGTGPGATMRRRWHPLGQEGAGAWLGPTGWACSPACCPSSPWLGLGPVWLAVVVGLTALRLAKEMAFVEVVQSSPGSDYTTYTTELQGHFFHTRATLSTQGEIIQMSHAACCAPGPLQCCHHPGLVGGYLGGVSPPEPGCPHARTALPRKRQPESQSLLNQDVLQGCPGTQCFLRICGSRKDLLDSRLSIAERNPNPPPLEQPRGLLPQVGRWLRLAGLQGGEARGGRSVWERKRVDLRESSRIRQNPAFPHSRRMIRTSDDHAAARSQCQALGGGGGGGPSAQIPGGRGKGERDWSPSHSEEEEEEEEEEERGGRQPPGQKKRMDFQQLADVADKWCSNNPFELIATEETERRMDFYADPGVSFYVLCPDTGCGDNFHVWSESEDCLPFLQLAQDYISSCGKKTLHEILEKVLKSFRP</sequence>
<dbReference type="GO" id="GO:0023051">
    <property type="term" value="P:regulation of signaling"/>
    <property type="evidence" value="ECO:0007669"/>
    <property type="project" value="TreeGrafter"/>
</dbReference>
<keyword evidence="5" id="KW-0963">Cytoplasm</keyword>
<evidence type="ECO:0000256" key="2">
    <source>
        <dbReference type="ARBA" id="ARBA00006587"/>
    </source>
</evidence>
<organism evidence="7 8">
    <name type="scientific">Phrynocephalus forsythii</name>
    <dbReference type="NCBI Taxonomy" id="171643"/>
    <lineage>
        <taxon>Eukaryota</taxon>
        <taxon>Metazoa</taxon>
        <taxon>Chordata</taxon>
        <taxon>Craniata</taxon>
        <taxon>Vertebrata</taxon>
        <taxon>Euteleostomi</taxon>
        <taxon>Lepidosauria</taxon>
        <taxon>Squamata</taxon>
        <taxon>Bifurcata</taxon>
        <taxon>Unidentata</taxon>
        <taxon>Episquamata</taxon>
        <taxon>Toxicofera</taxon>
        <taxon>Iguania</taxon>
        <taxon>Acrodonta</taxon>
        <taxon>Agamidae</taxon>
        <taxon>Agaminae</taxon>
        <taxon>Phrynocephalus</taxon>
    </lineage>
</organism>
<dbReference type="AlphaFoldDB" id="A0A9Q0XPA0"/>
<name>A0A9Q0XPA0_9SAUR</name>
<dbReference type="Gene3D" id="3.50.30.30">
    <property type="match status" value="1"/>
</dbReference>
<comment type="similarity">
    <text evidence="2">Belongs to the MTURN family.</text>
</comment>
<evidence type="ECO:0000313" key="8">
    <source>
        <dbReference type="Proteomes" id="UP001142489"/>
    </source>
</evidence>
<keyword evidence="8" id="KW-1185">Reference proteome</keyword>
<dbReference type="EMBL" id="JAPFRF010000009">
    <property type="protein sequence ID" value="KAJ7322537.1"/>
    <property type="molecule type" value="Genomic_DNA"/>
</dbReference>
<feature type="compositionally biased region" description="Acidic residues" evidence="6">
    <location>
        <begin position="337"/>
        <end position="347"/>
    </location>
</feature>
<feature type="region of interest" description="Disordered" evidence="6">
    <location>
        <begin position="17"/>
        <end position="45"/>
    </location>
</feature>
<feature type="compositionally biased region" description="Basic and acidic residues" evidence="6">
    <location>
        <begin position="325"/>
        <end position="336"/>
    </location>
</feature>
<dbReference type="OrthoDB" id="9922400at2759"/>
<feature type="region of interest" description="Disordered" evidence="6">
    <location>
        <begin position="277"/>
        <end position="361"/>
    </location>
</feature>
<accession>A0A9Q0XPA0</accession>
<keyword evidence="4" id="KW-0217">Developmental protein</keyword>
<comment type="caution">
    <text evidence="7">The sequence shown here is derived from an EMBL/GenBank/DDBJ whole genome shotgun (WGS) entry which is preliminary data.</text>
</comment>
<dbReference type="InterPro" id="IPR027892">
    <property type="entry name" value="Maturin"/>
</dbReference>
<dbReference type="GO" id="GO:0005737">
    <property type="term" value="C:cytoplasm"/>
    <property type="evidence" value="ECO:0007669"/>
    <property type="project" value="UniProtKB-SubCell"/>
</dbReference>
<evidence type="ECO:0000256" key="5">
    <source>
        <dbReference type="ARBA" id="ARBA00022490"/>
    </source>
</evidence>
<evidence type="ECO:0000256" key="4">
    <source>
        <dbReference type="ARBA" id="ARBA00022473"/>
    </source>
</evidence>